<reference evidence="3 4" key="1">
    <citation type="submission" date="2024-04" db="EMBL/GenBank/DDBJ databases">
        <title>Tritrichomonas musculus Genome.</title>
        <authorList>
            <person name="Alves-Ferreira E."/>
            <person name="Grigg M."/>
            <person name="Lorenzi H."/>
            <person name="Galac M."/>
        </authorList>
    </citation>
    <scope>NUCLEOTIDE SEQUENCE [LARGE SCALE GENOMIC DNA]</scope>
    <source>
        <strain evidence="3 4">EAF2021</strain>
    </source>
</reference>
<evidence type="ECO:0000256" key="1">
    <source>
        <dbReference type="ARBA" id="ARBA00023002"/>
    </source>
</evidence>
<sequence length="365" mass="41026">MKDFQIRNSTKLLFRNDLSDDLANIIKSKKVLFIYGGGSVHKNGCYNDIKGSVLKGNGQFFEFKNASREAIDIEKGIKFSQLNNVDLLIGAGGGSVMDATKIISLGHFNPNFLEILKEEKSLEEVKHLPFILIPTYPSSGSENIGCAAVTKEGNFYFAYGLSAEYSFLVPKYSLSLNQEMTSYSSLTVIVQLSMVVFGDKNPISYDFGISVIKNVLKAAIKLKTEPNDLKARGVILFGASISTSELIAIEKDVDYSSDFYFLEIMLETLFNTTYRKALTSLFPAYLKHTAKLYENEVKTFLSDAFNFTGSVDDSINRLVQLFNDFGIDLFFHEHFSEEILLKIPNQSSFEIDQIKELFNDMIKLK</sequence>
<keyword evidence="4" id="KW-1185">Reference proteome</keyword>
<keyword evidence="1" id="KW-0560">Oxidoreductase</keyword>
<evidence type="ECO:0000313" key="4">
    <source>
        <dbReference type="Proteomes" id="UP001470230"/>
    </source>
</evidence>
<dbReference type="Gene3D" id="3.40.50.1970">
    <property type="match status" value="1"/>
</dbReference>
<dbReference type="Proteomes" id="UP001470230">
    <property type="component" value="Unassembled WGS sequence"/>
</dbReference>
<dbReference type="InterPro" id="IPR001670">
    <property type="entry name" value="ADH_Fe/GldA"/>
</dbReference>
<evidence type="ECO:0000313" key="3">
    <source>
        <dbReference type="EMBL" id="KAK8840291.1"/>
    </source>
</evidence>
<dbReference type="InterPro" id="IPR044731">
    <property type="entry name" value="BDH-like"/>
</dbReference>
<name>A0ABR2H373_9EUKA</name>
<accession>A0ABR2H373</accession>
<protein>
    <recommendedName>
        <fullName evidence="2">Alcohol dehydrogenase iron-type/glycerol dehydrogenase GldA domain-containing protein</fullName>
    </recommendedName>
</protein>
<dbReference type="PANTHER" id="PTHR43633:SF1">
    <property type="entry name" value="ALCOHOL DEHYDROGENASE YQHD"/>
    <property type="match status" value="1"/>
</dbReference>
<dbReference type="Gene3D" id="1.20.1090.10">
    <property type="entry name" value="Dehydroquinate synthase-like - alpha domain"/>
    <property type="match status" value="1"/>
</dbReference>
<dbReference type="SUPFAM" id="SSF56796">
    <property type="entry name" value="Dehydroquinate synthase-like"/>
    <property type="match status" value="1"/>
</dbReference>
<gene>
    <name evidence="3" type="ORF">M9Y10_030846</name>
</gene>
<evidence type="ECO:0000259" key="2">
    <source>
        <dbReference type="Pfam" id="PF00465"/>
    </source>
</evidence>
<dbReference type="EMBL" id="JAPFFF010000047">
    <property type="protein sequence ID" value="KAK8840291.1"/>
    <property type="molecule type" value="Genomic_DNA"/>
</dbReference>
<proteinExistence type="predicted"/>
<dbReference type="Pfam" id="PF00465">
    <property type="entry name" value="Fe-ADH"/>
    <property type="match status" value="1"/>
</dbReference>
<organism evidence="3 4">
    <name type="scientific">Tritrichomonas musculus</name>
    <dbReference type="NCBI Taxonomy" id="1915356"/>
    <lineage>
        <taxon>Eukaryota</taxon>
        <taxon>Metamonada</taxon>
        <taxon>Parabasalia</taxon>
        <taxon>Tritrichomonadida</taxon>
        <taxon>Tritrichomonadidae</taxon>
        <taxon>Tritrichomonas</taxon>
    </lineage>
</organism>
<feature type="domain" description="Alcohol dehydrogenase iron-type/glycerol dehydrogenase GldA" evidence="2">
    <location>
        <begin position="10"/>
        <end position="154"/>
    </location>
</feature>
<comment type="caution">
    <text evidence="3">The sequence shown here is derived from an EMBL/GenBank/DDBJ whole genome shotgun (WGS) entry which is preliminary data.</text>
</comment>
<dbReference type="PANTHER" id="PTHR43633">
    <property type="entry name" value="ALCOHOL DEHYDROGENASE YQHD"/>
    <property type="match status" value="1"/>
</dbReference>